<dbReference type="AlphaFoldDB" id="A0A151X111"/>
<sequence>MQRDKWTPTTSSRLCEECTKMSPIDNGETRVWNKQSRYFKHDHWLYSNSVIHCDE</sequence>
<gene>
    <name evidence="1" type="ORF">ALC60_07165</name>
</gene>
<protein>
    <submittedName>
        <fullName evidence="1">Uncharacterized protein</fullName>
    </submittedName>
</protein>
<evidence type="ECO:0000313" key="1">
    <source>
        <dbReference type="EMBL" id="KYQ53919.1"/>
    </source>
</evidence>
<evidence type="ECO:0000313" key="2">
    <source>
        <dbReference type="Proteomes" id="UP000075809"/>
    </source>
</evidence>
<organism evidence="1 2">
    <name type="scientific">Mycetomoellerius zeteki</name>
    <dbReference type="NCBI Taxonomy" id="64791"/>
    <lineage>
        <taxon>Eukaryota</taxon>
        <taxon>Metazoa</taxon>
        <taxon>Ecdysozoa</taxon>
        <taxon>Arthropoda</taxon>
        <taxon>Hexapoda</taxon>
        <taxon>Insecta</taxon>
        <taxon>Pterygota</taxon>
        <taxon>Neoptera</taxon>
        <taxon>Endopterygota</taxon>
        <taxon>Hymenoptera</taxon>
        <taxon>Apocrita</taxon>
        <taxon>Aculeata</taxon>
        <taxon>Formicoidea</taxon>
        <taxon>Formicidae</taxon>
        <taxon>Myrmicinae</taxon>
        <taxon>Mycetomoellerius</taxon>
    </lineage>
</organism>
<keyword evidence="2" id="KW-1185">Reference proteome</keyword>
<dbReference type="Proteomes" id="UP000075809">
    <property type="component" value="Unassembled WGS sequence"/>
</dbReference>
<accession>A0A151X111</accession>
<proteinExistence type="predicted"/>
<name>A0A151X111_9HYME</name>
<reference evidence="1 2" key="1">
    <citation type="submission" date="2015-09" db="EMBL/GenBank/DDBJ databases">
        <title>Trachymyrmex zeteki WGS genome.</title>
        <authorList>
            <person name="Nygaard S."/>
            <person name="Hu H."/>
            <person name="Boomsma J."/>
            <person name="Zhang G."/>
        </authorList>
    </citation>
    <scope>NUCLEOTIDE SEQUENCE [LARGE SCALE GENOMIC DNA]</scope>
    <source>
        <strain evidence="1">Tzet28-1</strain>
        <tissue evidence="1">Whole body</tissue>
    </source>
</reference>
<dbReference type="EMBL" id="KQ982609">
    <property type="protein sequence ID" value="KYQ53919.1"/>
    <property type="molecule type" value="Genomic_DNA"/>
</dbReference>